<dbReference type="Proteomes" id="UP000030661">
    <property type="component" value="Unassembled WGS sequence"/>
</dbReference>
<accession>A0A081BZM7</accession>
<protein>
    <submittedName>
        <fullName evidence="1">Uncharacterized protein</fullName>
    </submittedName>
</protein>
<evidence type="ECO:0000313" key="1">
    <source>
        <dbReference type="EMBL" id="GAK57782.1"/>
    </source>
</evidence>
<reference evidence="1" key="1">
    <citation type="journal article" date="2015" name="PeerJ">
        <title>First genomic representation of candidate bacterial phylum KSB3 points to enhanced environmental sensing as a trigger of wastewater bulking.</title>
        <authorList>
            <person name="Sekiguchi Y."/>
            <person name="Ohashi A."/>
            <person name="Parks D.H."/>
            <person name="Yamauchi T."/>
            <person name="Tyson G.W."/>
            <person name="Hugenholtz P."/>
        </authorList>
    </citation>
    <scope>NUCLEOTIDE SEQUENCE [LARGE SCALE GENOMIC DNA]</scope>
</reference>
<dbReference type="AlphaFoldDB" id="A0A081BZM7"/>
<name>A0A081BZM7_VECG1</name>
<dbReference type="EMBL" id="DF820466">
    <property type="protein sequence ID" value="GAK57782.1"/>
    <property type="molecule type" value="Genomic_DNA"/>
</dbReference>
<evidence type="ECO:0000313" key="2">
    <source>
        <dbReference type="Proteomes" id="UP000030661"/>
    </source>
</evidence>
<organism evidence="1">
    <name type="scientific">Vecturithrix granuli</name>
    <dbReference type="NCBI Taxonomy" id="1499967"/>
    <lineage>
        <taxon>Bacteria</taxon>
        <taxon>Candidatus Moduliflexota</taxon>
        <taxon>Candidatus Vecturitrichia</taxon>
        <taxon>Candidatus Vecturitrichales</taxon>
        <taxon>Candidatus Vecturitrichaceae</taxon>
        <taxon>Candidatus Vecturithrix</taxon>
    </lineage>
</organism>
<dbReference type="HOGENOM" id="CLU_3247693_0_0_0"/>
<dbReference type="STRING" id="1499967.U27_04749"/>
<keyword evidence="2" id="KW-1185">Reference proteome</keyword>
<sequence length="42" mass="4549">MSLRSPGMMKLQGFRVGRIPDGELVGVAPDRASENPSYTKSL</sequence>
<proteinExistence type="predicted"/>
<gene>
    <name evidence="1" type="ORF">U27_04749</name>
</gene>